<keyword evidence="7" id="KW-1185">Reference proteome</keyword>
<dbReference type="EMBL" id="JAHRHJ020000004">
    <property type="protein sequence ID" value="KAH9317007.1"/>
    <property type="molecule type" value="Genomic_DNA"/>
</dbReference>
<keyword evidence="3" id="KW-0548">Nucleotidyltransferase</keyword>
<evidence type="ECO:0000256" key="1">
    <source>
        <dbReference type="ARBA" id="ARBA00022676"/>
    </source>
</evidence>
<dbReference type="InterPro" id="IPR012317">
    <property type="entry name" value="Poly(ADP-ribose)pol_cat_dom"/>
</dbReference>
<keyword evidence="4" id="KW-0520">NAD</keyword>
<reference evidence="6 7" key="1">
    <citation type="journal article" date="2021" name="Nat. Plants">
        <title>The Taxus genome provides insights into paclitaxel biosynthesis.</title>
        <authorList>
            <person name="Xiong X."/>
            <person name="Gou J."/>
            <person name="Liao Q."/>
            <person name="Li Y."/>
            <person name="Zhou Q."/>
            <person name="Bi G."/>
            <person name="Li C."/>
            <person name="Du R."/>
            <person name="Wang X."/>
            <person name="Sun T."/>
            <person name="Guo L."/>
            <person name="Liang H."/>
            <person name="Lu P."/>
            <person name="Wu Y."/>
            <person name="Zhang Z."/>
            <person name="Ro D.K."/>
            <person name="Shang Y."/>
            <person name="Huang S."/>
            <person name="Yan J."/>
        </authorList>
    </citation>
    <scope>NUCLEOTIDE SEQUENCE [LARGE SCALE GENOMIC DNA]</scope>
    <source>
        <strain evidence="6">Ta-2019</strain>
    </source>
</reference>
<dbReference type="GO" id="GO:0003950">
    <property type="term" value="F:NAD+ poly-ADP-ribosyltransferase activity"/>
    <property type="evidence" value="ECO:0007669"/>
    <property type="project" value="InterPro"/>
</dbReference>
<proteinExistence type="predicted"/>
<dbReference type="OMA" id="ECDNELD"/>
<accession>A0AA38G681</accession>
<keyword evidence="2" id="KW-0808">Transferase</keyword>
<dbReference type="PANTHER" id="PTHR21328">
    <property type="entry name" value="POLY ADP-RIBOSE POLYMERASE FAMILY, MEMBER PARP"/>
    <property type="match status" value="1"/>
</dbReference>
<evidence type="ECO:0000256" key="4">
    <source>
        <dbReference type="ARBA" id="ARBA00023027"/>
    </source>
</evidence>
<evidence type="ECO:0000313" key="6">
    <source>
        <dbReference type="EMBL" id="KAH9317007.1"/>
    </source>
</evidence>
<gene>
    <name evidence="6" type="ORF">KI387_018776</name>
</gene>
<evidence type="ECO:0000259" key="5">
    <source>
        <dbReference type="Pfam" id="PF00644"/>
    </source>
</evidence>
<evidence type="ECO:0000256" key="3">
    <source>
        <dbReference type="ARBA" id="ARBA00022695"/>
    </source>
</evidence>
<name>A0AA38G681_TAXCH</name>
<comment type="caution">
    <text evidence="6">The sequence shown here is derived from an EMBL/GenBank/DDBJ whole genome shotgun (WGS) entry which is preliminary data.</text>
</comment>
<dbReference type="Gene3D" id="3.90.228.10">
    <property type="match status" value="1"/>
</dbReference>
<evidence type="ECO:0000256" key="2">
    <source>
        <dbReference type="ARBA" id="ARBA00022679"/>
    </source>
</evidence>
<feature type="domain" description="PARP catalytic" evidence="5">
    <location>
        <begin position="541"/>
        <end position="651"/>
    </location>
</feature>
<dbReference type="Proteomes" id="UP000824469">
    <property type="component" value="Unassembled WGS sequence"/>
</dbReference>
<organism evidence="6 7">
    <name type="scientific">Taxus chinensis</name>
    <name type="common">Chinese yew</name>
    <name type="synonym">Taxus wallichiana var. chinensis</name>
    <dbReference type="NCBI Taxonomy" id="29808"/>
    <lineage>
        <taxon>Eukaryota</taxon>
        <taxon>Viridiplantae</taxon>
        <taxon>Streptophyta</taxon>
        <taxon>Embryophyta</taxon>
        <taxon>Tracheophyta</taxon>
        <taxon>Spermatophyta</taxon>
        <taxon>Pinopsida</taxon>
        <taxon>Pinidae</taxon>
        <taxon>Conifers II</taxon>
        <taxon>Cupressales</taxon>
        <taxon>Taxaceae</taxon>
        <taxon>Taxus</taxon>
    </lineage>
</organism>
<keyword evidence="1" id="KW-0328">Glycosyltransferase</keyword>
<dbReference type="InterPro" id="IPR051838">
    <property type="entry name" value="ARTD_PARP"/>
</dbReference>
<dbReference type="GO" id="GO:0016779">
    <property type="term" value="F:nucleotidyltransferase activity"/>
    <property type="evidence" value="ECO:0007669"/>
    <property type="project" value="UniProtKB-KW"/>
</dbReference>
<dbReference type="Pfam" id="PF00644">
    <property type="entry name" value="PARP"/>
    <property type="match status" value="1"/>
</dbReference>
<protein>
    <recommendedName>
        <fullName evidence="5">PARP catalytic domain-containing protein</fullName>
    </recommendedName>
</protein>
<dbReference type="SUPFAM" id="SSF56399">
    <property type="entry name" value="ADP-ribosylation"/>
    <property type="match status" value="1"/>
</dbReference>
<dbReference type="AlphaFoldDB" id="A0AA38G681"/>
<sequence>MEERINAWMAHNRVEAEKRDVKIKVKCIHEDFLSVKVGGYMIQVTMPSFDLEDDNSDSNFAAVSLEEEEDEVLMETLVALNEKLERVSIEPNCLNRVCDSILQVFGNFNCRKPKRLKLGGEHIEQRIEESYVYRSAQAFTVDCEKVLNMADSSSIVHGILPWCSVKLIPGLDAVELQLDIKRIMVPDDAATALRFWFDHPLAFHVTFGSSTWVTKEAISEEFFRSVEVFVKQNPAQIRQLRDSMEKAVDGLDEKIKNAIIDSSSSRMRPYGPLVLVPEFVKGFFEYCKIGQDGLFLVRHKVAQSDNIFVSLVIFLGCWLKTLRGWCAICKRPLPSFSRLWFCNALLCLYRFEELGIGASVLQELQNSELIDLELTLAAAATRSNKDVFEPYPAFLLKKGEIRKRSGFFSNYMFGGSTISLNAIKSGEFMSKKVGKFLDNKNLDILRDLIDSFPPISEMQQCSSEIELVVKLGMAWLQKDCNSGIINRTDLSQEDYGEEIWLPYKTLRFVLFTNRSSLHLLQTGHGFNVHGSLYQFAILYNSESELNFEERRKAEGSVFAFHGSSISNWYSIIRNGLRCLSKTSYMAAGMAYGEGIYFSTDMNYSLNYSRSIPWTVHGKTKEYSVMALCEILSGQKYVATNRTFLVVPPKKENDVVIRYLLVFNQSLKIGLSMGSTTVTGGQTLSGNLDLYEHYEQLRWQHIEEILNGGLAGELLKIAKCF</sequence>
<evidence type="ECO:0000313" key="7">
    <source>
        <dbReference type="Proteomes" id="UP000824469"/>
    </source>
</evidence>